<organism evidence="3 4">
    <name type="scientific">Phialocephala subalpina</name>
    <dbReference type="NCBI Taxonomy" id="576137"/>
    <lineage>
        <taxon>Eukaryota</taxon>
        <taxon>Fungi</taxon>
        <taxon>Dikarya</taxon>
        <taxon>Ascomycota</taxon>
        <taxon>Pezizomycotina</taxon>
        <taxon>Leotiomycetes</taxon>
        <taxon>Helotiales</taxon>
        <taxon>Mollisiaceae</taxon>
        <taxon>Phialocephala</taxon>
        <taxon>Phialocephala fortinii species complex</taxon>
    </lineage>
</organism>
<dbReference type="OrthoDB" id="3903561at2759"/>
<feature type="compositionally biased region" description="Polar residues" evidence="1">
    <location>
        <begin position="21"/>
        <end position="41"/>
    </location>
</feature>
<keyword evidence="2" id="KW-0812">Transmembrane</keyword>
<keyword evidence="2" id="KW-1133">Transmembrane helix</keyword>
<name>A0A1L7WBK0_9HELO</name>
<feature type="transmembrane region" description="Helical" evidence="2">
    <location>
        <begin position="241"/>
        <end position="259"/>
    </location>
</feature>
<feature type="region of interest" description="Disordered" evidence="1">
    <location>
        <begin position="1"/>
        <end position="55"/>
    </location>
</feature>
<evidence type="ECO:0000313" key="4">
    <source>
        <dbReference type="Proteomes" id="UP000184330"/>
    </source>
</evidence>
<feature type="transmembrane region" description="Helical" evidence="2">
    <location>
        <begin position="401"/>
        <end position="423"/>
    </location>
</feature>
<keyword evidence="4" id="KW-1185">Reference proteome</keyword>
<dbReference type="EMBL" id="FJOG01000001">
    <property type="protein sequence ID" value="CZR50152.1"/>
    <property type="molecule type" value="Genomic_DNA"/>
</dbReference>
<dbReference type="STRING" id="576137.A0A1L7WBK0"/>
<reference evidence="3 4" key="1">
    <citation type="submission" date="2016-03" db="EMBL/GenBank/DDBJ databases">
        <authorList>
            <person name="Ploux O."/>
        </authorList>
    </citation>
    <scope>NUCLEOTIDE SEQUENCE [LARGE SCALE GENOMIC DNA]</scope>
    <source>
        <strain evidence="3 4">UAMH 11012</strain>
    </source>
</reference>
<protein>
    <submittedName>
        <fullName evidence="3">Uncharacterized protein</fullName>
    </submittedName>
</protein>
<keyword evidence="2" id="KW-0472">Membrane</keyword>
<gene>
    <name evidence="3" type="ORF">PAC_00024</name>
</gene>
<evidence type="ECO:0000256" key="1">
    <source>
        <dbReference type="SAM" id="MobiDB-lite"/>
    </source>
</evidence>
<dbReference type="Proteomes" id="UP000184330">
    <property type="component" value="Unassembled WGS sequence"/>
</dbReference>
<dbReference type="AlphaFoldDB" id="A0A1L7WBK0"/>
<proteinExistence type="predicted"/>
<accession>A0A1L7WBK0</accession>
<evidence type="ECO:0000256" key="2">
    <source>
        <dbReference type="SAM" id="Phobius"/>
    </source>
</evidence>
<feature type="transmembrane region" description="Helical" evidence="2">
    <location>
        <begin position="96"/>
        <end position="114"/>
    </location>
</feature>
<evidence type="ECO:0000313" key="3">
    <source>
        <dbReference type="EMBL" id="CZR50152.1"/>
    </source>
</evidence>
<sequence>MNEVELDQRGTMPQPVGYDMLSQQDYNSHSSPIDDNQLTTPHTRDNAPRTKSTSSISKPLLPIVKVESLQSTSKLPPKPFTQGSVIRRIWKHTSTAIATIIMILIPVVIAVLSSNRYISDSARGDTYCTSTGIYGASVSALSGPSTSFSSTFSIDTVFGSFSFGMAKFIDLIWDIGFSRCGQAFLGWVTFRVNSAALLRIMETKHVSYDLFSSLSLSWSSIATLGPVMRAFFERLGWRKKLLLFWILLNVTWVVFWPTFTNAMTGYIAKNDTLVKLENGIGYATYSDIANLTNLAFQFTGLNFSSPMTSPSNITLVFTGPWLFSTGPNITLWNELYQLWLPTKTTGYEIVYNSTAMDLYQTSPLAVYWYQSDAYQESYFADGGNVQCVATGVYQWGFSHSITSFFVLFNTIWCAGTYALWIYVNWRSELCRKGRTLGQYRAAIDLVESMHQDLGKDICAYSEQELKDELKKKGGIKYYVEEGDGDATSHIGITSRKESGPVHLKFGELYGCSRKRR</sequence>